<keyword evidence="3 7" id="KW-0812">Transmembrane</keyword>
<dbReference type="Proteomes" id="UP000596742">
    <property type="component" value="Unassembled WGS sequence"/>
</dbReference>
<dbReference type="GO" id="GO:0042246">
    <property type="term" value="P:tissue regeneration"/>
    <property type="evidence" value="ECO:0007669"/>
    <property type="project" value="InterPro"/>
</dbReference>
<evidence type="ECO:0000256" key="6">
    <source>
        <dbReference type="ARBA" id="ARBA00023136"/>
    </source>
</evidence>
<dbReference type="GO" id="GO:0016020">
    <property type="term" value="C:membrane"/>
    <property type="evidence" value="ECO:0007669"/>
    <property type="project" value="UniProtKB-SubCell"/>
</dbReference>
<evidence type="ECO:0000256" key="4">
    <source>
        <dbReference type="ARBA" id="ARBA00022889"/>
    </source>
</evidence>
<dbReference type="PANTHER" id="PTHR12316:SF17">
    <property type="entry name" value="NINJURIN C, ISOFORM D"/>
    <property type="match status" value="1"/>
</dbReference>
<evidence type="ECO:0000313" key="8">
    <source>
        <dbReference type="EMBL" id="VDI05606.1"/>
    </source>
</evidence>
<reference evidence="8" key="1">
    <citation type="submission" date="2018-11" db="EMBL/GenBank/DDBJ databases">
        <authorList>
            <person name="Alioto T."/>
            <person name="Alioto T."/>
        </authorList>
    </citation>
    <scope>NUCLEOTIDE SEQUENCE</scope>
</reference>
<keyword evidence="9" id="KW-1185">Reference proteome</keyword>
<feature type="transmembrane region" description="Helical" evidence="7">
    <location>
        <begin position="61"/>
        <end position="86"/>
    </location>
</feature>
<evidence type="ECO:0000256" key="1">
    <source>
        <dbReference type="ARBA" id="ARBA00004141"/>
    </source>
</evidence>
<sequence length="130" mass="13866">MATVGITPEDGGKQSSEKPLFQYNKYATKKTLAKGLLDISLLMANASQLKAMLNAGTNVDYFWVVIVLIAISLILQLTVGGMLLVLGSMETKSPEVKRHVNGLNNAAVGLICVITVVNIFIAAFGIKISD</sequence>
<dbReference type="PANTHER" id="PTHR12316">
    <property type="entry name" value="NINJURIN-RELATED"/>
    <property type="match status" value="1"/>
</dbReference>
<keyword evidence="6 7" id="KW-0472">Membrane</keyword>
<dbReference type="EMBL" id="UYJE01001830">
    <property type="protein sequence ID" value="VDI05606.1"/>
    <property type="molecule type" value="Genomic_DNA"/>
</dbReference>
<evidence type="ECO:0000256" key="3">
    <source>
        <dbReference type="ARBA" id="ARBA00022692"/>
    </source>
</evidence>
<dbReference type="GO" id="GO:0007155">
    <property type="term" value="P:cell adhesion"/>
    <property type="evidence" value="ECO:0007669"/>
    <property type="project" value="UniProtKB-KW"/>
</dbReference>
<keyword evidence="4" id="KW-0130">Cell adhesion</keyword>
<gene>
    <name evidence="8" type="ORF">MGAL_10B064689</name>
</gene>
<comment type="caution">
    <text evidence="8">The sequence shown here is derived from an EMBL/GenBank/DDBJ whole genome shotgun (WGS) entry which is preliminary data.</text>
</comment>
<feature type="transmembrane region" description="Helical" evidence="7">
    <location>
        <begin position="107"/>
        <end position="126"/>
    </location>
</feature>
<dbReference type="OrthoDB" id="10037074at2759"/>
<organism evidence="8 9">
    <name type="scientific">Mytilus galloprovincialis</name>
    <name type="common">Mediterranean mussel</name>
    <dbReference type="NCBI Taxonomy" id="29158"/>
    <lineage>
        <taxon>Eukaryota</taxon>
        <taxon>Metazoa</taxon>
        <taxon>Spiralia</taxon>
        <taxon>Lophotrochozoa</taxon>
        <taxon>Mollusca</taxon>
        <taxon>Bivalvia</taxon>
        <taxon>Autobranchia</taxon>
        <taxon>Pteriomorphia</taxon>
        <taxon>Mytilida</taxon>
        <taxon>Mytiloidea</taxon>
        <taxon>Mytilidae</taxon>
        <taxon>Mytilinae</taxon>
        <taxon>Mytilus</taxon>
    </lineage>
</organism>
<evidence type="ECO:0000256" key="7">
    <source>
        <dbReference type="SAM" id="Phobius"/>
    </source>
</evidence>
<dbReference type="AlphaFoldDB" id="A0A8B6CIP2"/>
<accession>A0A8B6CIP2</accession>
<dbReference type="Pfam" id="PF04923">
    <property type="entry name" value="Ninjurin"/>
    <property type="match status" value="1"/>
</dbReference>
<evidence type="ECO:0000256" key="2">
    <source>
        <dbReference type="ARBA" id="ARBA00008141"/>
    </source>
</evidence>
<evidence type="ECO:0000313" key="9">
    <source>
        <dbReference type="Proteomes" id="UP000596742"/>
    </source>
</evidence>
<proteinExistence type="inferred from homology"/>
<evidence type="ECO:0000256" key="5">
    <source>
        <dbReference type="ARBA" id="ARBA00022989"/>
    </source>
</evidence>
<protein>
    <recommendedName>
        <fullName evidence="10">Ninjurin-2</fullName>
    </recommendedName>
</protein>
<comment type="subcellular location">
    <subcellularLocation>
        <location evidence="1">Membrane</location>
        <topology evidence="1">Multi-pass membrane protein</topology>
    </subcellularLocation>
</comment>
<dbReference type="InterPro" id="IPR007007">
    <property type="entry name" value="Ninjurin"/>
</dbReference>
<name>A0A8B6CIP2_MYTGA</name>
<keyword evidence="5 7" id="KW-1133">Transmembrane helix</keyword>
<comment type="similarity">
    <text evidence="2">Belongs to the ninjurin family.</text>
</comment>
<evidence type="ECO:0008006" key="10">
    <source>
        <dbReference type="Google" id="ProtNLM"/>
    </source>
</evidence>